<dbReference type="Pfam" id="PF08592">
    <property type="entry name" value="Anthrone_oxy"/>
    <property type="match status" value="1"/>
</dbReference>
<reference evidence="7 8" key="1">
    <citation type="journal article" date="2012" name="PLoS Pathog.">
        <title>Diverse lifestyles and strategies of plant pathogenesis encoded in the genomes of eighteen Dothideomycetes fungi.</title>
        <authorList>
            <person name="Ohm R.A."/>
            <person name="Feau N."/>
            <person name="Henrissat B."/>
            <person name="Schoch C.L."/>
            <person name="Horwitz B.A."/>
            <person name="Barry K.W."/>
            <person name="Condon B.J."/>
            <person name="Copeland A.C."/>
            <person name="Dhillon B."/>
            <person name="Glaser F."/>
            <person name="Hesse C.N."/>
            <person name="Kosti I."/>
            <person name="LaButti K."/>
            <person name="Lindquist E.A."/>
            <person name="Lucas S."/>
            <person name="Salamov A.A."/>
            <person name="Bradshaw R.E."/>
            <person name="Ciuffetti L."/>
            <person name="Hamelin R.C."/>
            <person name="Kema G.H.J."/>
            <person name="Lawrence C."/>
            <person name="Scott J.A."/>
            <person name="Spatafora J.W."/>
            <person name="Turgeon B.G."/>
            <person name="de Wit P.J.G.M."/>
            <person name="Zhong S."/>
            <person name="Goodwin S.B."/>
            <person name="Grigoriev I.V."/>
        </authorList>
    </citation>
    <scope>NUCLEOTIDE SEQUENCE [LARGE SCALE GENOMIC DNA]</scope>
    <source>
        <strain evidence="7 8">UAMH 10762</strain>
    </source>
</reference>
<sequence length="156" mass="16819">MIQTAKLLTLPLSFLLAGYGFHASHSSVPVLYDMPAEHSTPAFTRIFHNGAYFVVPSSLICSISTAYLAYTLPSQRTLWSIACGAQLLTLPWTAVVMLPGINKLIAISQSKVKQEKATASLEARQLLTRWNAQNAVRASLFLVAGLAALRAMAGSI</sequence>
<keyword evidence="3 6" id="KW-1133">Transmembrane helix</keyword>
<evidence type="ECO:0000256" key="2">
    <source>
        <dbReference type="ARBA" id="ARBA00022692"/>
    </source>
</evidence>
<evidence type="ECO:0000256" key="6">
    <source>
        <dbReference type="SAM" id="Phobius"/>
    </source>
</evidence>
<keyword evidence="4 6" id="KW-0472">Membrane</keyword>
<dbReference type="GO" id="GO:0016020">
    <property type="term" value="C:membrane"/>
    <property type="evidence" value="ECO:0007669"/>
    <property type="project" value="UniProtKB-SubCell"/>
</dbReference>
<proteinExistence type="inferred from homology"/>
<keyword evidence="2 6" id="KW-0812">Transmembrane</keyword>
<evidence type="ECO:0000313" key="7">
    <source>
        <dbReference type="EMBL" id="EMC93401.1"/>
    </source>
</evidence>
<evidence type="ECO:0000256" key="4">
    <source>
        <dbReference type="ARBA" id="ARBA00023136"/>
    </source>
</evidence>
<comment type="subcellular location">
    <subcellularLocation>
        <location evidence="1">Membrane</location>
        <topology evidence="1">Multi-pass membrane protein</topology>
    </subcellularLocation>
</comment>
<name>M2MAA0_BAUPA</name>
<evidence type="ECO:0008006" key="9">
    <source>
        <dbReference type="Google" id="ProtNLM"/>
    </source>
</evidence>
<comment type="similarity">
    <text evidence="5">Belongs to the anthrone oxygenase family.</text>
</comment>
<evidence type="ECO:0000256" key="1">
    <source>
        <dbReference type="ARBA" id="ARBA00004141"/>
    </source>
</evidence>
<dbReference type="RefSeq" id="XP_007679382.1">
    <property type="nucleotide sequence ID" value="XM_007681192.1"/>
</dbReference>
<evidence type="ECO:0000256" key="5">
    <source>
        <dbReference type="ARBA" id="ARBA00034313"/>
    </source>
</evidence>
<dbReference type="AlphaFoldDB" id="M2MAA0"/>
<dbReference type="PANTHER" id="PTHR35042">
    <property type="entry name" value="ANTHRONE OXYGENASE ENCC"/>
    <property type="match status" value="1"/>
</dbReference>
<gene>
    <name evidence="7" type="ORF">BAUCODRAFT_76104</name>
</gene>
<dbReference type="GeneID" id="19117001"/>
<accession>M2MAA0</accession>
<feature type="transmembrane region" description="Helical" evidence="6">
    <location>
        <begin position="77"/>
        <end position="101"/>
    </location>
</feature>
<dbReference type="HOGENOM" id="CLU_105974_3_0_1"/>
<evidence type="ECO:0000256" key="3">
    <source>
        <dbReference type="ARBA" id="ARBA00022989"/>
    </source>
</evidence>
<dbReference type="OrthoDB" id="5954308at2759"/>
<dbReference type="OMA" id="KWRWMNI"/>
<organism evidence="7 8">
    <name type="scientific">Baudoinia panamericana (strain UAMH 10762)</name>
    <name type="common">Angels' share fungus</name>
    <name type="synonym">Baudoinia compniacensis (strain UAMH 10762)</name>
    <dbReference type="NCBI Taxonomy" id="717646"/>
    <lineage>
        <taxon>Eukaryota</taxon>
        <taxon>Fungi</taxon>
        <taxon>Dikarya</taxon>
        <taxon>Ascomycota</taxon>
        <taxon>Pezizomycotina</taxon>
        <taxon>Dothideomycetes</taxon>
        <taxon>Dothideomycetidae</taxon>
        <taxon>Mycosphaerellales</taxon>
        <taxon>Teratosphaeriaceae</taxon>
        <taxon>Baudoinia</taxon>
    </lineage>
</organism>
<evidence type="ECO:0000313" key="8">
    <source>
        <dbReference type="Proteomes" id="UP000011761"/>
    </source>
</evidence>
<feature type="transmembrane region" description="Helical" evidence="6">
    <location>
        <begin position="50"/>
        <end position="70"/>
    </location>
</feature>
<dbReference type="Proteomes" id="UP000011761">
    <property type="component" value="Unassembled WGS sequence"/>
</dbReference>
<dbReference type="InterPro" id="IPR013901">
    <property type="entry name" value="Anthrone_oxy"/>
</dbReference>
<dbReference type="KEGG" id="bcom:BAUCODRAFT_76104"/>
<dbReference type="PANTHER" id="PTHR35042:SF1">
    <property type="entry name" value="DUF1772-DOMAIN-CONTAINING PROTEIN"/>
    <property type="match status" value="1"/>
</dbReference>
<protein>
    <recommendedName>
        <fullName evidence="9">DUF1772 domain-containing protein</fullName>
    </recommendedName>
</protein>
<dbReference type="EMBL" id="KB445560">
    <property type="protein sequence ID" value="EMC93401.1"/>
    <property type="molecule type" value="Genomic_DNA"/>
</dbReference>
<dbReference type="eggNOG" id="ENOG502SU2Q">
    <property type="taxonomic scope" value="Eukaryota"/>
</dbReference>
<keyword evidence="8" id="KW-1185">Reference proteome</keyword>